<dbReference type="InterPro" id="IPR036388">
    <property type="entry name" value="WH-like_DNA-bd_sf"/>
</dbReference>
<dbReference type="Pfam" id="PF00072">
    <property type="entry name" value="Response_reg"/>
    <property type="match status" value="1"/>
</dbReference>
<dbReference type="Proteomes" id="UP001284601">
    <property type="component" value="Unassembled WGS sequence"/>
</dbReference>
<dbReference type="PROSITE" id="PS50110">
    <property type="entry name" value="RESPONSE_REGULATORY"/>
    <property type="match status" value="1"/>
</dbReference>
<dbReference type="Pfam" id="PF03861">
    <property type="entry name" value="ANTAR"/>
    <property type="match status" value="1"/>
</dbReference>
<dbReference type="RefSeq" id="WP_318599619.1">
    <property type="nucleotide sequence ID" value="NZ_JAWSTH010000076.1"/>
</dbReference>
<dbReference type="PANTHER" id="PTHR48111">
    <property type="entry name" value="REGULATOR OF RPOS"/>
    <property type="match status" value="1"/>
</dbReference>
<evidence type="ECO:0000313" key="5">
    <source>
        <dbReference type="EMBL" id="MDW5597154.1"/>
    </source>
</evidence>
<evidence type="ECO:0000256" key="2">
    <source>
        <dbReference type="PROSITE-ProRule" id="PRU00169"/>
    </source>
</evidence>
<comment type="caution">
    <text evidence="5">The sequence shown here is derived from an EMBL/GenBank/DDBJ whole genome shotgun (WGS) entry which is preliminary data.</text>
</comment>
<gene>
    <name evidence="5" type="ORF">R7226_22600</name>
</gene>
<dbReference type="InterPro" id="IPR008327">
    <property type="entry name" value="Sig_transdc_resp-reg_antiterm"/>
</dbReference>
<evidence type="ECO:0000313" key="6">
    <source>
        <dbReference type="Proteomes" id="UP001284601"/>
    </source>
</evidence>
<dbReference type="PIRSF" id="PIRSF036382">
    <property type="entry name" value="RR_antiterm"/>
    <property type="match status" value="1"/>
</dbReference>
<dbReference type="InterPro" id="IPR039420">
    <property type="entry name" value="WalR-like"/>
</dbReference>
<dbReference type="InterPro" id="IPR005561">
    <property type="entry name" value="ANTAR"/>
</dbReference>
<dbReference type="Gene3D" id="3.40.50.2300">
    <property type="match status" value="1"/>
</dbReference>
<accession>A0ABU4HYM6</accession>
<feature type="domain" description="ANTAR" evidence="4">
    <location>
        <begin position="123"/>
        <end position="184"/>
    </location>
</feature>
<dbReference type="PROSITE" id="PS50921">
    <property type="entry name" value="ANTAR"/>
    <property type="match status" value="1"/>
</dbReference>
<feature type="domain" description="Response regulatory" evidence="3">
    <location>
        <begin position="2"/>
        <end position="117"/>
    </location>
</feature>
<proteinExistence type="predicted"/>
<protein>
    <submittedName>
        <fullName evidence="5">Response regulator</fullName>
    </submittedName>
</protein>
<keyword evidence="6" id="KW-1185">Reference proteome</keyword>
<dbReference type="PANTHER" id="PTHR48111:SF69">
    <property type="entry name" value="RESPONSE REGULATOR RECEIVER"/>
    <property type="match status" value="1"/>
</dbReference>
<dbReference type="InterPro" id="IPR001789">
    <property type="entry name" value="Sig_transdc_resp-reg_receiver"/>
</dbReference>
<reference evidence="6" key="1">
    <citation type="submission" date="2023-07" db="EMBL/GenBank/DDBJ databases">
        <title>Conexibacter stalactiti sp. nov., isolated from stalactites in a lava cave and emended description of the genus Conexibacter.</title>
        <authorList>
            <person name="Lee S.D."/>
        </authorList>
    </citation>
    <scope>NUCLEOTIDE SEQUENCE [LARGE SCALE GENOMIC DNA]</scope>
    <source>
        <strain evidence="6">KCTC 39840</strain>
    </source>
</reference>
<dbReference type="SMART" id="SM01012">
    <property type="entry name" value="ANTAR"/>
    <property type="match status" value="1"/>
</dbReference>
<organism evidence="5 6">
    <name type="scientific">Conexibacter stalactiti</name>
    <dbReference type="NCBI Taxonomy" id="1940611"/>
    <lineage>
        <taxon>Bacteria</taxon>
        <taxon>Bacillati</taxon>
        <taxon>Actinomycetota</taxon>
        <taxon>Thermoleophilia</taxon>
        <taxon>Solirubrobacterales</taxon>
        <taxon>Conexibacteraceae</taxon>
        <taxon>Conexibacter</taxon>
    </lineage>
</organism>
<dbReference type="EMBL" id="JAWSTH010000076">
    <property type="protein sequence ID" value="MDW5597154.1"/>
    <property type="molecule type" value="Genomic_DNA"/>
</dbReference>
<dbReference type="SUPFAM" id="SSF52172">
    <property type="entry name" value="CheY-like"/>
    <property type="match status" value="1"/>
</dbReference>
<evidence type="ECO:0000259" key="4">
    <source>
        <dbReference type="PROSITE" id="PS50921"/>
    </source>
</evidence>
<evidence type="ECO:0000256" key="1">
    <source>
        <dbReference type="ARBA" id="ARBA00023125"/>
    </source>
</evidence>
<keyword evidence="1" id="KW-0238">DNA-binding</keyword>
<evidence type="ECO:0000259" key="3">
    <source>
        <dbReference type="PROSITE" id="PS50110"/>
    </source>
</evidence>
<dbReference type="InterPro" id="IPR011006">
    <property type="entry name" value="CheY-like_superfamily"/>
</dbReference>
<feature type="modified residue" description="4-aspartylphosphate" evidence="2">
    <location>
        <position position="52"/>
    </location>
</feature>
<name>A0ABU4HYM6_9ACTN</name>
<sequence>MRILIAEDDPVIAIGLTTRLKALGHEPLGPAADGQAAVELAREDPPDLYLFDVDMPRLDGLAAARTLAEEGLRRPIVVITGVDDPDLIERSIASGVSAYLTKPIDDRALDAGIRLAASRHQEFRALEAEVSKAQQALEDRKTIEQAKGLLIAATGISEPEAFRRIQRTARDRNLRLVEVARKIVEQKALLEGGGGADG</sequence>
<dbReference type="Gene3D" id="1.10.10.10">
    <property type="entry name" value="Winged helix-like DNA-binding domain superfamily/Winged helix DNA-binding domain"/>
    <property type="match status" value="1"/>
</dbReference>
<keyword evidence="2" id="KW-0597">Phosphoprotein</keyword>
<dbReference type="SMART" id="SM00448">
    <property type="entry name" value="REC"/>
    <property type="match status" value="1"/>
</dbReference>